<proteinExistence type="predicted"/>
<dbReference type="Gene3D" id="3.40.33.10">
    <property type="entry name" value="CAP"/>
    <property type="match status" value="1"/>
</dbReference>
<dbReference type="PROSITE" id="PS51379">
    <property type="entry name" value="4FE4S_FER_2"/>
    <property type="match status" value="1"/>
</dbReference>
<accession>A0A6A4SA16</accession>
<reference evidence="2 3" key="1">
    <citation type="submission" date="2019-06" db="EMBL/GenBank/DDBJ databases">
        <title>Draft genomes of female and male turbot (Scophthalmus maximus).</title>
        <authorList>
            <person name="Xu H."/>
            <person name="Xu X.-W."/>
            <person name="Shao C."/>
            <person name="Chen S."/>
        </authorList>
    </citation>
    <scope>NUCLEOTIDE SEQUENCE [LARGE SCALE GENOMIC DNA]</scope>
    <source>
        <strain evidence="2">Ysfricsl-2016a</strain>
        <tissue evidence="2">Blood</tissue>
    </source>
</reference>
<dbReference type="Proteomes" id="UP000438429">
    <property type="component" value="Unassembled WGS sequence"/>
</dbReference>
<name>A0A6A4SA16_SCOMX</name>
<dbReference type="InterPro" id="IPR035940">
    <property type="entry name" value="CAP_sf"/>
</dbReference>
<sequence>MNVKSAAVNARAICCDVDMTILLRHPQKHRSERAAAGRCTGASIHGRDPTTEWQGGFDLLSLRLGPVHPTLDDLVVPGCPRRTISIPNLAWMPDQHSPRQLRASELNRSSSLSPLGLGLQVVWGSSYKVGCAAQLCPNGVRNFDTREGVVFVCNYATAGNMNAERPYESDGEACSGCEGSCVDRLCRYSWTPDMDQALPAADHHYVYILVVRPICLILTFIASYAVHCFYPDVFCYE</sequence>
<dbReference type="InterPro" id="IPR017896">
    <property type="entry name" value="4Fe4S_Fe-S-bd"/>
</dbReference>
<comment type="caution">
    <text evidence="2">The sequence shown here is derived from an EMBL/GenBank/DDBJ whole genome shotgun (WGS) entry which is preliminary data.</text>
</comment>
<dbReference type="AlphaFoldDB" id="A0A6A4SA16"/>
<evidence type="ECO:0000259" key="1">
    <source>
        <dbReference type="PROSITE" id="PS51379"/>
    </source>
</evidence>
<organism evidence="2 3">
    <name type="scientific">Scophthalmus maximus</name>
    <name type="common">Turbot</name>
    <name type="synonym">Psetta maxima</name>
    <dbReference type="NCBI Taxonomy" id="52904"/>
    <lineage>
        <taxon>Eukaryota</taxon>
        <taxon>Metazoa</taxon>
        <taxon>Chordata</taxon>
        <taxon>Craniata</taxon>
        <taxon>Vertebrata</taxon>
        <taxon>Euteleostomi</taxon>
        <taxon>Actinopterygii</taxon>
        <taxon>Neopterygii</taxon>
        <taxon>Teleostei</taxon>
        <taxon>Neoteleostei</taxon>
        <taxon>Acanthomorphata</taxon>
        <taxon>Carangaria</taxon>
        <taxon>Pleuronectiformes</taxon>
        <taxon>Pleuronectoidei</taxon>
        <taxon>Scophthalmidae</taxon>
        <taxon>Scophthalmus</taxon>
    </lineage>
</organism>
<evidence type="ECO:0000313" key="2">
    <source>
        <dbReference type="EMBL" id="KAF0029419.1"/>
    </source>
</evidence>
<dbReference type="SUPFAM" id="SSF55797">
    <property type="entry name" value="PR-1-like"/>
    <property type="match status" value="1"/>
</dbReference>
<evidence type="ECO:0000313" key="3">
    <source>
        <dbReference type="Proteomes" id="UP000438429"/>
    </source>
</evidence>
<protein>
    <recommendedName>
        <fullName evidence="1">4Fe-4S ferredoxin-type domain-containing protein</fullName>
    </recommendedName>
</protein>
<dbReference type="EMBL" id="VEVO01000016">
    <property type="protein sequence ID" value="KAF0029419.1"/>
    <property type="molecule type" value="Genomic_DNA"/>
</dbReference>
<gene>
    <name evidence="2" type="ORF">F2P81_018524</name>
</gene>
<feature type="domain" description="4Fe-4S ferredoxin-type" evidence="1">
    <location>
        <begin position="165"/>
        <end position="197"/>
    </location>
</feature>